<dbReference type="Gene3D" id="2.170.120.40">
    <property type="entry name" value="YbbR-like domain"/>
    <property type="match status" value="2"/>
</dbReference>
<evidence type="ECO:0000256" key="1">
    <source>
        <dbReference type="SAM" id="Phobius"/>
    </source>
</evidence>
<keyword evidence="1" id="KW-1133">Transmembrane helix</keyword>
<reference evidence="2" key="1">
    <citation type="submission" date="2020-10" db="EMBL/GenBank/DDBJ databases">
        <authorList>
            <person name="Gilroy R."/>
        </authorList>
    </citation>
    <scope>NUCLEOTIDE SEQUENCE</scope>
    <source>
        <strain evidence="2">ChiBcec15-4380</strain>
    </source>
</reference>
<dbReference type="AlphaFoldDB" id="A0A9D1DHE3"/>
<comment type="caution">
    <text evidence="2">The sequence shown here is derived from an EMBL/GenBank/DDBJ whole genome shotgun (WGS) entry which is preliminary data.</text>
</comment>
<dbReference type="InterPro" id="IPR053154">
    <property type="entry name" value="c-di-AMP_regulator"/>
</dbReference>
<reference evidence="2" key="2">
    <citation type="journal article" date="2021" name="PeerJ">
        <title>Extensive microbial diversity within the chicken gut microbiome revealed by metagenomics and culture.</title>
        <authorList>
            <person name="Gilroy R."/>
            <person name="Ravi A."/>
            <person name="Getino M."/>
            <person name="Pursley I."/>
            <person name="Horton D.L."/>
            <person name="Alikhan N.F."/>
            <person name="Baker D."/>
            <person name="Gharbi K."/>
            <person name="Hall N."/>
            <person name="Watson M."/>
            <person name="Adriaenssens E.M."/>
            <person name="Foster-Nyarko E."/>
            <person name="Jarju S."/>
            <person name="Secka A."/>
            <person name="Antonio M."/>
            <person name="Oren A."/>
            <person name="Chaudhuri R.R."/>
            <person name="La Ragione R."/>
            <person name="Hildebrand F."/>
            <person name="Pallen M.J."/>
        </authorList>
    </citation>
    <scope>NUCLEOTIDE SEQUENCE</scope>
    <source>
        <strain evidence="2">ChiBcec15-4380</strain>
    </source>
</reference>
<keyword evidence="1" id="KW-0472">Membrane</keyword>
<evidence type="ECO:0000313" key="3">
    <source>
        <dbReference type="Proteomes" id="UP000824239"/>
    </source>
</evidence>
<proteinExistence type="predicted"/>
<keyword evidence="1" id="KW-0812">Transmembrane</keyword>
<dbReference type="PANTHER" id="PTHR37804:SF1">
    <property type="entry name" value="CDAA REGULATORY PROTEIN CDAR"/>
    <property type="match status" value="1"/>
</dbReference>
<organism evidence="2 3">
    <name type="scientific">Candidatus Avoscillospira avicola</name>
    <dbReference type="NCBI Taxonomy" id="2840706"/>
    <lineage>
        <taxon>Bacteria</taxon>
        <taxon>Bacillati</taxon>
        <taxon>Bacillota</taxon>
        <taxon>Clostridia</taxon>
        <taxon>Eubacteriales</taxon>
        <taxon>Oscillospiraceae</taxon>
        <taxon>Oscillospiraceae incertae sedis</taxon>
        <taxon>Candidatus Avoscillospira</taxon>
    </lineage>
</organism>
<accession>A0A9D1DHE3</accession>
<evidence type="ECO:0008006" key="4">
    <source>
        <dbReference type="Google" id="ProtNLM"/>
    </source>
</evidence>
<gene>
    <name evidence="2" type="ORF">IAA53_05155</name>
</gene>
<evidence type="ECO:0000313" key="2">
    <source>
        <dbReference type="EMBL" id="HIR50659.1"/>
    </source>
</evidence>
<feature type="transmembrane region" description="Helical" evidence="1">
    <location>
        <begin position="7"/>
        <end position="25"/>
    </location>
</feature>
<name>A0A9D1DHE3_9FIRM</name>
<dbReference type="Gene3D" id="2.170.120.30">
    <property type="match status" value="1"/>
</dbReference>
<dbReference type="PANTHER" id="PTHR37804">
    <property type="entry name" value="CDAA REGULATORY PROTEIN CDAR"/>
    <property type="match status" value="1"/>
</dbReference>
<sequence length="424" mass="46464">MQNKKWLTMLLALVISVVVWVYIVTVENPEQKATLYNIPVTFSGEDILREDYSLIIAETNVESGVTLDFHGKLSELNKLREDKMELEVTVDVSRLRSANEFTFSYDLSNVTLPASVSSQSLSLIGRAPNKISVTLAKLETKTVEVKVITDVKVVDGYLAERATQNYSEIVIEGPADVINQVDYAQVTLTRENVDQTITTSLPYTLIDYDGNVVDSTDITSDVTEIEVTQPVSMFKEVPLEIFAIDGGGATQDDITWAIEPKTIRVSGEASVLETIPSIRLSSVDLGSMESNSETFTRVINIPDGCTNLSGVQEATVTVQIKNKDIRQVRIPSTNFQFINTPAGIQPESTTTMLLVAIRANESDIDLISEENVRVVADLSSFTAANAGTTVTVPVRIYLDGFEDAGVIRDDEYSIIVDLNSVGDS</sequence>
<protein>
    <recommendedName>
        <fullName evidence="4">YbbR-like protein</fullName>
    </recommendedName>
</protein>
<dbReference type="Proteomes" id="UP000824239">
    <property type="component" value="Unassembled WGS sequence"/>
</dbReference>
<dbReference type="EMBL" id="DVHE01000043">
    <property type="protein sequence ID" value="HIR50659.1"/>
    <property type="molecule type" value="Genomic_DNA"/>
</dbReference>